<sequence>MQLLKSLFVVSWATPLGLWAGSSPTPVIDPGTTFTCFDAKKGFNVGWCVKLLENEYMMDGSITSTYDRKFAFQDRSDERKRP</sequence>
<organism evidence="2 3">
    <name type="scientific">Puccinia graminis f. sp. tritici</name>
    <dbReference type="NCBI Taxonomy" id="56615"/>
    <lineage>
        <taxon>Eukaryota</taxon>
        <taxon>Fungi</taxon>
        <taxon>Dikarya</taxon>
        <taxon>Basidiomycota</taxon>
        <taxon>Pucciniomycotina</taxon>
        <taxon>Pucciniomycetes</taxon>
        <taxon>Pucciniales</taxon>
        <taxon>Pucciniaceae</taxon>
        <taxon>Puccinia</taxon>
    </lineage>
</organism>
<dbReference type="Proteomes" id="UP000325313">
    <property type="component" value="Unassembled WGS sequence"/>
</dbReference>
<keyword evidence="1" id="KW-0732">Signal</keyword>
<accession>A0A5B0SMQ5</accession>
<gene>
    <name evidence="2" type="ORF">PGTUg99_036685</name>
</gene>
<dbReference type="AlphaFoldDB" id="A0A5B0SMQ5"/>
<evidence type="ECO:0000313" key="2">
    <source>
        <dbReference type="EMBL" id="KAA1139150.1"/>
    </source>
</evidence>
<feature type="chain" id="PRO_5022786434" evidence="1">
    <location>
        <begin position="25"/>
        <end position="82"/>
    </location>
</feature>
<feature type="signal peptide" evidence="1">
    <location>
        <begin position="1"/>
        <end position="24"/>
    </location>
</feature>
<proteinExistence type="predicted"/>
<name>A0A5B0SMQ5_PUCGR</name>
<protein>
    <submittedName>
        <fullName evidence="2">Uncharacterized protein</fullName>
    </submittedName>
</protein>
<evidence type="ECO:0000256" key="1">
    <source>
        <dbReference type="SAM" id="SignalP"/>
    </source>
</evidence>
<dbReference type="EMBL" id="VDEP01000001">
    <property type="protein sequence ID" value="KAA1139150.1"/>
    <property type="molecule type" value="Genomic_DNA"/>
</dbReference>
<reference evidence="2 3" key="1">
    <citation type="submission" date="2019-05" db="EMBL/GenBank/DDBJ databases">
        <title>Emergence of the Ug99 lineage of the wheat stem rust pathogen through somatic hybridization.</title>
        <authorList>
            <person name="Li F."/>
            <person name="Upadhyaya N.M."/>
            <person name="Sperschneider J."/>
            <person name="Matny O."/>
            <person name="Nguyen-Phuc H."/>
            <person name="Mago R."/>
            <person name="Raley C."/>
            <person name="Miller M.E."/>
            <person name="Silverstein K.A.T."/>
            <person name="Henningsen E."/>
            <person name="Hirsch C.D."/>
            <person name="Visser B."/>
            <person name="Pretorius Z.A."/>
            <person name="Steffenson B.J."/>
            <person name="Schwessinger B."/>
            <person name="Dodds P.N."/>
            <person name="Figueroa M."/>
        </authorList>
    </citation>
    <scope>NUCLEOTIDE SEQUENCE [LARGE SCALE GENOMIC DNA]</scope>
    <source>
        <strain evidence="2 3">Ug99</strain>
    </source>
</reference>
<evidence type="ECO:0000313" key="3">
    <source>
        <dbReference type="Proteomes" id="UP000325313"/>
    </source>
</evidence>
<comment type="caution">
    <text evidence="2">The sequence shown here is derived from an EMBL/GenBank/DDBJ whole genome shotgun (WGS) entry which is preliminary data.</text>
</comment>